<keyword evidence="2" id="KW-1185">Reference proteome</keyword>
<evidence type="ECO:0000313" key="1">
    <source>
        <dbReference type="EMBL" id="RMX45492.1"/>
    </source>
</evidence>
<dbReference type="AlphaFoldDB" id="A0A3M6TVR3"/>
<dbReference type="Proteomes" id="UP000275408">
    <property type="component" value="Unassembled WGS sequence"/>
</dbReference>
<proteinExistence type="predicted"/>
<comment type="caution">
    <text evidence="1">The sequence shown here is derived from an EMBL/GenBank/DDBJ whole genome shotgun (WGS) entry which is preliminary data.</text>
</comment>
<organism evidence="1 2">
    <name type="scientific">Pocillopora damicornis</name>
    <name type="common">Cauliflower coral</name>
    <name type="synonym">Millepora damicornis</name>
    <dbReference type="NCBI Taxonomy" id="46731"/>
    <lineage>
        <taxon>Eukaryota</taxon>
        <taxon>Metazoa</taxon>
        <taxon>Cnidaria</taxon>
        <taxon>Anthozoa</taxon>
        <taxon>Hexacorallia</taxon>
        <taxon>Scleractinia</taxon>
        <taxon>Astrocoeniina</taxon>
        <taxon>Pocilloporidae</taxon>
        <taxon>Pocillopora</taxon>
    </lineage>
</organism>
<gene>
    <name evidence="1" type="ORF">pdam_00008455</name>
</gene>
<protein>
    <submittedName>
        <fullName evidence="1">Uncharacterized protein</fullName>
    </submittedName>
</protein>
<accession>A0A3M6TVR3</accession>
<dbReference type="EMBL" id="RCHS01002817">
    <property type="protein sequence ID" value="RMX45492.1"/>
    <property type="molecule type" value="Genomic_DNA"/>
</dbReference>
<name>A0A3M6TVR3_POCDA</name>
<sequence length="151" mass="18120">MQSFVKQFTLFKTFQPLHRYKTLWFLRLIARYTGVVSPFRKPFISLQSSELAFDTVCGLSSLHNTLHRSKKRENLLEKCFIFILKKSTRRKHQNYLERFGHNTSISHLHLAYRCYRFFSFFFAWSKEILFAIDNLSYVVKFIFNSNTSLNP</sequence>
<reference evidence="1 2" key="1">
    <citation type="journal article" date="2018" name="Sci. Rep.">
        <title>Comparative analysis of the Pocillopora damicornis genome highlights role of immune system in coral evolution.</title>
        <authorList>
            <person name="Cunning R."/>
            <person name="Bay R.A."/>
            <person name="Gillette P."/>
            <person name="Baker A.C."/>
            <person name="Traylor-Knowles N."/>
        </authorList>
    </citation>
    <scope>NUCLEOTIDE SEQUENCE [LARGE SCALE GENOMIC DNA]</scope>
    <source>
        <strain evidence="1">RSMAS</strain>
        <tissue evidence="1">Whole animal</tissue>
    </source>
</reference>
<evidence type="ECO:0000313" key="2">
    <source>
        <dbReference type="Proteomes" id="UP000275408"/>
    </source>
</evidence>